<name>A0A5N6QQ35_9ROSI</name>
<evidence type="ECO:0000313" key="2">
    <source>
        <dbReference type="Proteomes" id="UP000327013"/>
    </source>
</evidence>
<accession>A0A5N6QQ35</accession>
<protein>
    <submittedName>
        <fullName evidence="1">Uncharacterized protein</fullName>
    </submittedName>
</protein>
<gene>
    <name evidence="1" type="ORF">FH972_005715</name>
</gene>
<organism evidence="1 2">
    <name type="scientific">Carpinus fangiana</name>
    <dbReference type="NCBI Taxonomy" id="176857"/>
    <lineage>
        <taxon>Eukaryota</taxon>
        <taxon>Viridiplantae</taxon>
        <taxon>Streptophyta</taxon>
        <taxon>Embryophyta</taxon>
        <taxon>Tracheophyta</taxon>
        <taxon>Spermatophyta</taxon>
        <taxon>Magnoliopsida</taxon>
        <taxon>eudicotyledons</taxon>
        <taxon>Gunneridae</taxon>
        <taxon>Pentapetalae</taxon>
        <taxon>rosids</taxon>
        <taxon>fabids</taxon>
        <taxon>Fagales</taxon>
        <taxon>Betulaceae</taxon>
        <taxon>Carpinus</taxon>
    </lineage>
</organism>
<dbReference type="Proteomes" id="UP000327013">
    <property type="component" value="Chromosome 2"/>
</dbReference>
<dbReference type="AlphaFoldDB" id="A0A5N6QQ35"/>
<proteinExistence type="predicted"/>
<reference evidence="1 2" key="1">
    <citation type="submission" date="2019-06" db="EMBL/GenBank/DDBJ databases">
        <title>A chromosomal-level reference genome of Carpinus fangiana (Coryloideae, Betulaceae).</title>
        <authorList>
            <person name="Yang X."/>
            <person name="Wang Z."/>
            <person name="Zhang L."/>
            <person name="Hao G."/>
            <person name="Liu J."/>
            <person name="Yang Y."/>
        </authorList>
    </citation>
    <scope>NUCLEOTIDE SEQUENCE [LARGE SCALE GENOMIC DNA]</scope>
    <source>
        <strain evidence="1">Cfa_2016G</strain>
        <tissue evidence="1">Leaf</tissue>
    </source>
</reference>
<sequence length="140" mass="15341">MKFYKNKLDFSPPFCHEGQRNYACVGGSLEECSSTPTSPAVLSISDAPMNLAFKELTSCYIFLILELVASACFCNPERMDVNLVILVDIASCLAITLAKDTVDDVLWPPESPRLSAKSSSSVIPSVPHTRIWALERLTIA</sequence>
<keyword evidence="2" id="KW-1185">Reference proteome</keyword>
<dbReference type="EMBL" id="CM017322">
    <property type="protein sequence ID" value="KAE8009267.1"/>
    <property type="molecule type" value="Genomic_DNA"/>
</dbReference>
<evidence type="ECO:0000313" key="1">
    <source>
        <dbReference type="EMBL" id="KAE8009267.1"/>
    </source>
</evidence>